<dbReference type="InterPro" id="IPR013783">
    <property type="entry name" value="Ig-like_fold"/>
</dbReference>
<comment type="catalytic activity">
    <reaction evidence="1">
        <text>Hydrolysis of terminal non-reducing alpha-L-rhamnose residues in alpha-L-rhamnosides.</text>
        <dbReference type="EC" id="3.2.1.40"/>
    </reaction>
</comment>
<evidence type="ECO:0000256" key="2">
    <source>
        <dbReference type="ARBA" id="ARBA00012652"/>
    </source>
</evidence>
<feature type="compositionally biased region" description="Polar residues" evidence="4">
    <location>
        <begin position="175"/>
        <end position="195"/>
    </location>
</feature>
<feature type="domain" description="Alpha-L-rhamnosidase concanavalin-like" evidence="6">
    <location>
        <begin position="498"/>
        <end position="594"/>
    </location>
</feature>
<feature type="chain" id="PRO_5020881759" description="alpha-L-rhamnosidase" evidence="5">
    <location>
        <begin position="31"/>
        <end position="1037"/>
    </location>
</feature>
<dbReference type="EC" id="3.2.1.40" evidence="2"/>
<dbReference type="Pfam" id="PF25788">
    <property type="entry name" value="Ig_Rha78A_N"/>
    <property type="match status" value="1"/>
</dbReference>
<feature type="domain" description="Bacterial alpha-L-rhamnosidase N-terminal" evidence="7">
    <location>
        <begin position="318"/>
        <end position="486"/>
    </location>
</feature>
<dbReference type="RefSeq" id="WP_132195182.1">
    <property type="nucleotide sequence ID" value="NZ_SMKY01000021.1"/>
</dbReference>
<dbReference type="Gene3D" id="1.50.10.10">
    <property type="match status" value="1"/>
</dbReference>
<dbReference type="InterPro" id="IPR008928">
    <property type="entry name" value="6-hairpin_glycosidase_sf"/>
</dbReference>
<keyword evidence="3" id="KW-0378">Hydrolase</keyword>
<dbReference type="InterPro" id="IPR008902">
    <property type="entry name" value="Rhamnosid_concanavalin"/>
</dbReference>
<evidence type="ECO:0000313" key="11">
    <source>
        <dbReference type="Proteomes" id="UP000295578"/>
    </source>
</evidence>
<evidence type="ECO:0000259" key="8">
    <source>
        <dbReference type="Pfam" id="PF17389"/>
    </source>
</evidence>
<dbReference type="GO" id="GO:0005975">
    <property type="term" value="P:carbohydrate metabolic process"/>
    <property type="evidence" value="ECO:0007669"/>
    <property type="project" value="InterPro"/>
</dbReference>
<comment type="caution">
    <text evidence="10">The sequence shown here is derived from an EMBL/GenBank/DDBJ whole genome shotgun (WGS) entry which is preliminary data.</text>
</comment>
<evidence type="ECO:0000259" key="7">
    <source>
        <dbReference type="Pfam" id="PF08531"/>
    </source>
</evidence>
<dbReference type="InterPro" id="IPR013737">
    <property type="entry name" value="Bac_rhamnosid_N"/>
</dbReference>
<dbReference type="Gene3D" id="2.60.40.10">
    <property type="entry name" value="Immunoglobulins"/>
    <property type="match status" value="1"/>
</dbReference>
<dbReference type="GO" id="GO:0030596">
    <property type="term" value="F:alpha-L-rhamnosidase activity"/>
    <property type="evidence" value="ECO:0007669"/>
    <property type="project" value="UniProtKB-EC"/>
</dbReference>
<evidence type="ECO:0000256" key="5">
    <source>
        <dbReference type="SAM" id="SignalP"/>
    </source>
</evidence>
<evidence type="ECO:0000256" key="1">
    <source>
        <dbReference type="ARBA" id="ARBA00001445"/>
    </source>
</evidence>
<dbReference type="Gene3D" id="2.60.420.10">
    <property type="entry name" value="Maltose phosphorylase, domain 3"/>
    <property type="match status" value="1"/>
</dbReference>
<organism evidence="10 11">
    <name type="scientific">Actinomadura darangshiensis</name>
    <dbReference type="NCBI Taxonomy" id="705336"/>
    <lineage>
        <taxon>Bacteria</taxon>
        <taxon>Bacillati</taxon>
        <taxon>Actinomycetota</taxon>
        <taxon>Actinomycetes</taxon>
        <taxon>Streptosporangiales</taxon>
        <taxon>Thermomonosporaceae</taxon>
        <taxon>Actinomadura</taxon>
    </lineage>
</organism>
<dbReference type="InterPro" id="IPR012341">
    <property type="entry name" value="6hp_glycosidase-like_sf"/>
</dbReference>
<feature type="region of interest" description="Disordered" evidence="4">
    <location>
        <begin position="175"/>
        <end position="198"/>
    </location>
</feature>
<proteinExistence type="predicted"/>
<reference evidence="10 11" key="1">
    <citation type="submission" date="2019-03" db="EMBL/GenBank/DDBJ databases">
        <title>Draft genome sequences of novel Actinobacteria.</title>
        <authorList>
            <person name="Sahin N."/>
            <person name="Ay H."/>
            <person name="Saygin H."/>
        </authorList>
    </citation>
    <scope>NUCLEOTIDE SEQUENCE [LARGE SCALE GENOMIC DNA]</scope>
    <source>
        <strain evidence="10 11">DSM 45941</strain>
    </source>
</reference>
<protein>
    <recommendedName>
        <fullName evidence="2">alpha-L-rhamnosidase</fullName>
        <ecNumber evidence="2">3.2.1.40</ecNumber>
    </recommendedName>
</protein>
<dbReference type="PIRSF" id="PIRSF010631">
    <property type="entry name" value="A-rhamnsds"/>
    <property type="match status" value="1"/>
</dbReference>
<evidence type="ECO:0000259" key="9">
    <source>
        <dbReference type="Pfam" id="PF17390"/>
    </source>
</evidence>
<dbReference type="Pfam" id="PF05592">
    <property type="entry name" value="Bac_rhamnosid"/>
    <property type="match status" value="1"/>
</dbReference>
<dbReference type="Pfam" id="PF17389">
    <property type="entry name" value="Bac_rhamnosid6H"/>
    <property type="match status" value="1"/>
</dbReference>
<dbReference type="Pfam" id="PF08531">
    <property type="entry name" value="Bac_rhamnosid_N"/>
    <property type="match status" value="1"/>
</dbReference>
<dbReference type="Gene3D" id="2.60.120.260">
    <property type="entry name" value="Galactose-binding domain-like"/>
    <property type="match status" value="2"/>
</dbReference>
<feature type="domain" description="Alpha-L-rhamnosidase six-hairpin glycosidase" evidence="8">
    <location>
        <begin position="601"/>
        <end position="934"/>
    </location>
</feature>
<dbReference type="InterPro" id="IPR016007">
    <property type="entry name" value="Alpha_rhamnosid"/>
</dbReference>
<evidence type="ECO:0000259" key="6">
    <source>
        <dbReference type="Pfam" id="PF05592"/>
    </source>
</evidence>
<keyword evidence="11" id="KW-1185">Reference proteome</keyword>
<name>A0A4R5BPG1_9ACTN</name>
<gene>
    <name evidence="10" type="ORF">E1293_07335</name>
</gene>
<keyword evidence="5" id="KW-0732">Signal</keyword>
<dbReference type="SUPFAM" id="SSF48208">
    <property type="entry name" value="Six-hairpin glycosidases"/>
    <property type="match status" value="1"/>
</dbReference>
<evidence type="ECO:0000256" key="3">
    <source>
        <dbReference type="ARBA" id="ARBA00022801"/>
    </source>
</evidence>
<dbReference type="EMBL" id="SMKY01000021">
    <property type="protein sequence ID" value="TDD87815.1"/>
    <property type="molecule type" value="Genomic_DNA"/>
</dbReference>
<dbReference type="PANTHER" id="PTHR33307">
    <property type="entry name" value="ALPHA-RHAMNOSIDASE (EUROFUNG)"/>
    <property type="match status" value="1"/>
</dbReference>
<sequence>MRRTPSALRPTSPLLVLPTSLLLVVTAAGAVPAAASPGGAVKVVQTRTEYADRPLGLDAAHPRLTWRLGSSGRGQVQSAYEVRVASSSGRLSSPDVWDSGKVGSAQSVLVAYGGPDLKARTRYYWSVRVWDGTGRPSKWSKATWWETGLMDGATLAGQWIGHDSPLPLPTSFTGQNDPSQLKAGTTQGQTFTSDKPVTKVSIPMPTWNTADADVTIALHEDGPGGEVLAQRRVVDHSDNAEAALTLDTPAPAGTYYVEQSDPSGQIGWWSHTEGGYDHGQAYKDGEPAPGDRRFSFETVTSGPDGLTSRLRKDFTVGKKVARARLYSTALGVYTAEINGRRVGHDELTPGWTDYKTRVQYQTYDVTKMLRGGGNAIGATLAPGWYAGHVASFGPGQYGPRPWLRAQLQIDFTDGTSQRIVTDPTWRSATGPVLSSDLLMGEQYDAREETPGWSRPRFDAQAWKPVIVNDKATAKPVAQSAAPTRIEREIKPIAVTSPKKGVHIFDLGQNMVGTVRLRVAGQAGTKITLRHGEVLNKDGTLYTANLRTAKATDTYTLKGGGTETYEPRYTFHGFRYVEVTGYPGTPGKDAVTGRVEHTAEPMTMSFDTDVPMLDQLHRNITWGQRGNFLSIPTDTPARDERLGWSGDINVFSRTATYNMDSARFLAKWMRDMRDSQTADGAFADIAPVVGGLGGGSAGWGDAGVTVPWNLYQAYGDRQVLERNYPAMRKWISYLESHSDGLLRPASGYGDWLNVDAETPKDVIGTAYFAHVAGLVAQAARVLGRPGDAAEYEDLAKRVKEAFTAAYLKDGRLKGDTQTAYVLALSMDLLPAGARKPAADRLVELVEARDWHLSTGFLGTPRLLPVLTATGHGDVAYRLLQQKTFPSWGYQIGKGATTMWERWDSIKPDGSFQDAAMNSFNHYAYGAVGEWMYENIAGIAAAEPGYHRTVIRPRPGGDVHQADATYDSVYGPISSRWSLRGDRFTLDVSVPVNTTAEVWVPAAKAGDVTQRGAKFLRMQDGAAVFEVGSGSYRFVGRTP</sequence>
<dbReference type="InterPro" id="IPR035396">
    <property type="entry name" value="Bac_rhamnosid6H"/>
</dbReference>
<evidence type="ECO:0000313" key="10">
    <source>
        <dbReference type="EMBL" id="TDD87815.1"/>
    </source>
</evidence>
<dbReference type="InterPro" id="IPR035398">
    <property type="entry name" value="Bac_rhamnosid_C"/>
</dbReference>
<dbReference type="Proteomes" id="UP000295578">
    <property type="component" value="Unassembled WGS sequence"/>
</dbReference>
<evidence type="ECO:0000256" key="4">
    <source>
        <dbReference type="SAM" id="MobiDB-lite"/>
    </source>
</evidence>
<feature type="domain" description="Alpha-L-rhamnosidase C-terminal" evidence="9">
    <location>
        <begin position="936"/>
        <end position="1009"/>
    </location>
</feature>
<dbReference type="Pfam" id="PF17390">
    <property type="entry name" value="Bac_rhamnosid_C"/>
    <property type="match status" value="1"/>
</dbReference>
<dbReference type="OrthoDB" id="9761045at2"/>
<feature type="signal peptide" evidence="5">
    <location>
        <begin position="1"/>
        <end position="30"/>
    </location>
</feature>
<dbReference type="PANTHER" id="PTHR33307:SF6">
    <property type="entry name" value="ALPHA-RHAMNOSIDASE (EUROFUNG)-RELATED"/>
    <property type="match status" value="1"/>
</dbReference>
<accession>A0A4R5BPG1</accession>
<dbReference type="AlphaFoldDB" id="A0A4R5BPG1"/>